<dbReference type="RefSeq" id="WP_231445729.1">
    <property type="nucleotide sequence ID" value="NZ_JAJOMB010000013.1"/>
</dbReference>
<feature type="compositionally biased region" description="Low complexity" evidence="1">
    <location>
        <begin position="199"/>
        <end position="226"/>
    </location>
</feature>
<evidence type="ECO:0000259" key="3">
    <source>
        <dbReference type="Pfam" id="PF13472"/>
    </source>
</evidence>
<protein>
    <submittedName>
        <fullName evidence="4">GDSL-type esterase/lipase family protein</fullName>
    </submittedName>
</protein>
<dbReference type="InterPro" id="IPR036514">
    <property type="entry name" value="SGNH_hydro_sf"/>
</dbReference>
<feature type="transmembrane region" description="Helical" evidence="2">
    <location>
        <begin position="27"/>
        <end position="46"/>
    </location>
</feature>
<keyword evidence="2" id="KW-1133">Transmembrane helix</keyword>
<reference evidence="4" key="1">
    <citation type="submission" date="2021-11" db="EMBL/GenBank/DDBJ databases">
        <title>Streptomyces corallinus and Kineosporia corallina sp. nov., two new coral-derived marine actinobacteria.</title>
        <authorList>
            <person name="Buangrab K."/>
            <person name="Sutthacheep M."/>
            <person name="Yeemin T."/>
            <person name="Harunari E."/>
            <person name="Igarashi Y."/>
            <person name="Sripreechasak P."/>
            <person name="Kanchanasin P."/>
            <person name="Tanasupawat S."/>
            <person name="Phongsopitanun W."/>
        </authorList>
    </citation>
    <scope>NUCLEOTIDE SEQUENCE</scope>
    <source>
        <strain evidence="4">JCM 31032</strain>
    </source>
</reference>
<evidence type="ECO:0000313" key="5">
    <source>
        <dbReference type="Proteomes" id="UP001138997"/>
    </source>
</evidence>
<comment type="caution">
    <text evidence="4">The sequence shown here is derived from an EMBL/GenBank/DDBJ whole genome shotgun (WGS) entry which is preliminary data.</text>
</comment>
<gene>
    <name evidence="4" type="ORF">LR394_23495</name>
</gene>
<accession>A0A9X1NEZ0</accession>
<evidence type="ECO:0000256" key="2">
    <source>
        <dbReference type="SAM" id="Phobius"/>
    </source>
</evidence>
<dbReference type="AlphaFoldDB" id="A0A9X1NEZ0"/>
<dbReference type="Pfam" id="PF13472">
    <property type="entry name" value="Lipase_GDSL_2"/>
    <property type="match status" value="1"/>
</dbReference>
<dbReference type="SUPFAM" id="SSF52266">
    <property type="entry name" value="SGNH hydrolase"/>
    <property type="match status" value="1"/>
</dbReference>
<organism evidence="4 5">
    <name type="scientific">Kineosporia babensis</name>
    <dbReference type="NCBI Taxonomy" id="499548"/>
    <lineage>
        <taxon>Bacteria</taxon>
        <taxon>Bacillati</taxon>
        <taxon>Actinomycetota</taxon>
        <taxon>Actinomycetes</taxon>
        <taxon>Kineosporiales</taxon>
        <taxon>Kineosporiaceae</taxon>
        <taxon>Kineosporia</taxon>
    </lineage>
</organism>
<evidence type="ECO:0000256" key="1">
    <source>
        <dbReference type="SAM" id="MobiDB-lite"/>
    </source>
</evidence>
<feature type="domain" description="SGNH hydrolase-type esterase" evidence="3">
    <location>
        <begin position="234"/>
        <end position="405"/>
    </location>
</feature>
<dbReference type="InterPro" id="IPR013830">
    <property type="entry name" value="SGNH_hydro"/>
</dbReference>
<evidence type="ECO:0000313" key="4">
    <source>
        <dbReference type="EMBL" id="MCD5313877.1"/>
    </source>
</evidence>
<feature type="region of interest" description="Disordered" evidence="1">
    <location>
        <begin position="194"/>
        <end position="226"/>
    </location>
</feature>
<dbReference type="EMBL" id="JAJOMB010000013">
    <property type="protein sequence ID" value="MCD5313877.1"/>
    <property type="molecule type" value="Genomic_DNA"/>
</dbReference>
<sequence length="422" mass="44235">MPAQEQWIATPETEGGRAPQHHRFARTALLLVVLVVLAAIGTVVGVRQLRPEALPAWPAQADQAGASTCLDPSTGQQWRVGWQVSSQMGVLPTELQMRKLPGGEWQDRAGDRWQMRWNQAPAELVGADFAWDHSVTATLSGLSQVAVSTSLSPRFVTPDGACTVYTAPFGPGAGGKGSVAVIGDSLIAQLVPGAGAKNSSPGPTVSPVPGATTSEPTSSITPTAVPGAPANGPLLAALRDRGYRVQIDGQGGRRWIAAQEQLDALELANGTMADELRGLREAGTVVVALGTNDANWSSLAPDDVQYQGRLSWTLAGLEKTLDELAQQGHCTVLLTMAARGKGNAGTPRGDRFELAAARINALMRQKADAEPRLALYDWGSQGDQHAFGTAQTWFGADTIHLSPAGISAYSRALSEAADLGCS</sequence>
<keyword evidence="2" id="KW-0812">Transmembrane</keyword>
<name>A0A9X1NEZ0_9ACTN</name>
<dbReference type="Gene3D" id="3.40.50.1110">
    <property type="entry name" value="SGNH hydrolase"/>
    <property type="match status" value="1"/>
</dbReference>
<keyword evidence="5" id="KW-1185">Reference proteome</keyword>
<dbReference type="Proteomes" id="UP001138997">
    <property type="component" value="Unassembled WGS sequence"/>
</dbReference>
<proteinExistence type="predicted"/>
<keyword evidence="2" id="KW-0472">Membrane</keyword>